<dbReference type="KEGG" id="bdr:105229209"/>
<organism evidence="1 2">
    <name type="scientific">Bactrocera dorsalis</name>
    <name type="common">Oriental fruit fly</name>
    <name type="synonym">Dacus dorsalis</name>
    <dbReference type="NCBI Taxonomy" id="27457"/>
    <lineage>
        <taxon>Eukaryota</taxon>
        <taxon>Metazoa</taxon>
        <taxon>Ecdysozoa</taxon>
        <taxon>Arthropoda</taxon>
        <taxon>Hexapoda</taxon>
        <taxon>Insecta</taxon>
        <taxon>Pterygota</taxon>
        <taxon>Neoptera</taxon>
        <taxon>Endopterygota</taxon>
        <taxon>Diptera</taxon>
        <taxon>Brachycera</taxon>
        <taxon>Muscomorpha</taxon>
        <taxon>Tephritoidea</taxon>
        <taxon>Tephritidae</taxon>
        <taxon>Bactrocera</taxon>
        <taxon>Bactrocera</taxon>
    </lineage>
</organism>
<evidence type="ECO:0000313" key="1">
    <source>
        <dbReference type="Proteomes" id="UP001652620"/>
    </source>
</evidence>
<reference evidence="1" key="1">
    <citation type="submission" date="2025-05" db="UniProtKB">
        <authorList>
            <consortium name="RefSeq"/>
        </authorList>
    </citation>
    <scope>NUCLEOTIDE SEQUENCE [LARGE SCALE GENOMIC DNA]</scope>
</reference>
<proteinExistence type="predicted"/>
<protein>
    <submittedName>
        <fullName evidence="2">Augmin complex subunit dgt2</fullName>
    </submittedName>
</protein>
<dbReference type="InParanoid" id="A0A6I9V6S7"/>
<dbReference type="Proteomes" id="UP001652620">
    <property type="component" value="Chromosome 1"/>
</dbReference>
<dbReference type="RefSeq" id="XP_011207631.2">
    <property type="nucleotide sequence ID" value="XM_011209329.4"/>
</dbReference>
<accession>A0A6I9V6S7</accession>
<reference evidence="2" key="2">
    <citation type="submission" date="2025-08" db="UniProtKB">
        <authorList>
            <consortium name="RefSeq"/>
        </authorList>
    </citation>
    <scope>IDENTIFICATION</scope>
    <source>
        <tissue evidence="2">Adult</tissue>
    </source>
</reference>
<dbReference type="GeneID" id="105229209"/>
<evidence type="ECO:0000313" key="2">
    <source>
        <dbReference type="RefSeq" id="XP_011207631.2"/>
    </source>
</evidence>
<dbReference type="AlphaFoldDB" id="A0A6I9V6S7"/>
<sequence>MNCQKLNKKLLYLQSGNNGEFKQVRYDHIEIYSLIMADANETLSILNAEARRQMETKRDNELCKIRKLRLILDNLQKTRINKLDLPDSGEQVDYTLKVLDVNDYLHMNVGGGDDFLLGLKALRESINLTYTERKAIREEIVSLLRLNLQPIIDFGKKLKAEVPDVFVELGTPPPIGKCASKKLSGFNQIISLESQHRSNLQKLSEVRNRKCAYLKAAAELKMGPYLAHELELLHAQGRLTQEKSNILRNYFTNELLARTEHCAKALKEVENYIDMETEKIVGAESN</sequence>
<name>A0A6I9V6S7_BACDO</name>
<dbReference type="OrthoDB" id="7757854at2759"/>
<gene>
    <name evidence="2" type="primary">LOC105229209</name>
</gene>
<keyword evidence="1" id="KW-1185">Reference proteome</keyword>
<dbReference type="FunCoup" id="A0A6I9V6S7">
    <property type="interactions" value="14"/>
</dbReference>